<organism evidence="5">
    <name type="scientific">Liphistius thaleban</name>
    <dbReference type="NCBI Taxonomy" id="1905330"/>
    <lineage>
        <taxon>Eukaryota</taxon>
        <taxon>Metazoa</taxon>
        <taxon>Ecdysozoa</taxon>
        <taxon>Arthropoda</taxon>
        <taxon>Chelicerata</taxon>
        <taxon>Arachnida</taxon>
        <taxon>Araneae</taxon>
        <taxon>Mesothelae</taxon>
        <taxon>Liphistiidae</taxon>
        <taxon>Liphistius</taxon>
    </lineage>
</organism>
<evidence type="ECO:0000256" key="3">
    <source>
        <dbReference type="SAM" id="SignalP"/>
    </source>
</evidence>
<dbReference type="GO" id="GO:0005576">
    <property type="term" value="C:extracellular region"/>
    <property type="evidence" value="ECO:0007669"/>
    <property type="project" value="InterPro"/>
</dbReference>
<sequence length="93" mass="10652">MLHHWVSLLCVLIAIQRSWQRKVEPDKDGFCSNAAAIDVICKRRIDQCCYDSECPGIQKCCFTFCGYTCMDPIPHDNGNVDPLPPCQYSVRRK</sequence>
<dbReference type="SUPFAM" id="SSF57256">
    <property type="entry name" value="Elafin-like"/>
    <property type="match status" value="1"/>
</dbReference>
<evidence type="ECO:0000256" key="2">
    <source>
        <dbReference type="ARBA" id="ARBA00022729"/>
    </source>
</evidence>
<feature type="domain" description="WAP" evidence="4">
    <location>
        <begin position="24"/>
        <end position="73"/>
    </location>
</feature>
<dbReference type="PROSITE" id="PS51390">
    <property type="entry name" value="WAP"/>
    <property type="match status" value="1"/>
</dbReference>
<dbReference type="InterPro" id="IPR008197">
    <property type="entry name" value="WAP_dom"/>
</dbReference>
<dbReference type="EMBL" id="HAHM01000065">
    <property type="protein sequence ID" value="SNX33405.1"/>
    <property type="molecule type" value="Transcribed_RNA"/>
</dbReference>
<dbReference type="InterPro" id="IPR036645">
    <property type="entry name" value="Elafin-like_sf"/>
</dbReference>
<dbReference type="SMART" id="SM00217">
    <property type="entry name" value="WAP"/>
    <property type="match status" value="1"/>
</dbReference>
<evidence type="ECO:0000256" key="1">
    <source>
        <dbReference type="ARBA" id="ARBA00002878"/>
    </source>
</evidence>
<feature type="chain" id="PRO_5020877275" evidence="3">
    <location>
        <begin position="21"/>
        <end position="93"/>
    </location>
</feature>
<dbReference type="Gene3D" id="4.10.75.10">
    <property type="entry name" value="Elafin-like"/>
    <property type="match status" value="1"/>
</dbReference>
<comment type="function">
    <text evidence="1">Has antibacterial activity.</text>
</comment>
<protein>
    <submittedName>
        <fullName evidence="5">U70-Liphistoxin-Lth1a_1</fullName>
    </submittedName>
</protein>
<keyword evidence="2 3" id="KW-0732">Signal</keyword>
<reference evidence="5" key="2">
    <citation type="submission" date="2019-05" db="EMBL/GenBank/DDBJ databases">
        <title>Unravelling the molecular evolution of spider venoms.</title>
        <authorList>
            <person name="Pineda S."/>
        </authorList>
    </citation>
    <scope>NUCLEOTIDE SEQUENCE</scope>
</reference>
<proteinExistence type="predicted"/>
<name>A0A4Q8K1Y1_9ARAC</name>
<accession>A0A4Q8K1Y1</accession>
<feature type="signal peptide" evidence="3">
    <location>
        <begin position="1"/>
        <end position="20"/>
    </location>
</feature>
<dbReference type="AlphaFoldDB" id="A0A4Q8K1Y1"/>
<dbReference type="GO" id="GO:0030414">
    <property type="term" value="F:peptidase inhibitor activity"/>
    <property type="evidence" value="ECO:0007669"/>
    <property type="project" value="InterPro"/>
</dbReference>
<evidence type="ECO:0000313" key="5">
    <source>
        <dbReference type="EMBL" id="SNX33405.1"/>
    </source>
</evidence>
<dbReference type="Pfam" id="PF00095">
    <property type="entry name" value="WAP"/>
    <property type="match status" value="1"/>
</dbReference>
<reference evidence="5" key="1">
    <citation type="submission" date="2017-05" db="EMBL/GenBank/DDBJ databases">
        <authorList>
            <person name="QRISCLOUD D."/>
        </authorList>
    </citation>
    <scope>NUCLEOTIDE SEQUENCE</scope>
</reference>
<evidence type="ECO:0000259" key="4">
    <source>
        <dbReference type="PROSITE" id="PS51390"/>
    </source>
</evidence>